<dbReference type="InterPro" id="IPR001680">
    <property type="entry name" value="WD40_rpt"/>
</dbReference>
<dbReference type="SUPFAM" id="SSF50978">
    <property type="entry name" value="WD40 repeat-like"/>
    <property type="match status" value="1"/>
</dbReference>
<dbReference type="PROSITE" id="PS00678">
    <property type="entry name" value="WD_REPEATS_1"/>
    <property type="match status" value="3"/>
</dbReference>
<dbReference type="InterPro" id="IPR015943">
    <property type="entry name" value="WD40/YVTN_repeat-like_dom_sf"/>
</dbReference>
<dbReference type="PANTHER" id="PTHR22847:SF637">
    <property type="entry name" value="WD REPEAT DOMAIN 5B"/>
    <property type="match status" value="1"/>
</dbReference>
<dbReference type="EMBL" id="LUEZ02000113">
    <property type="protein sequence ID" value="RDB17342.1"/>
    <property type="molecule type" value="Genomic_DNA"/>
</dbReference>
<organism evidence="4 5">
    <name type="scientific">Hypsizygus marmoreus</name>
    <name type="common">White beech mushroom</name>
    <name type="synonym">Agaricus marmoreus</name>
    <dbReference type="NCBI Taxonomy" id="39966"/>
    <lineage>
        <taxon>Eukaryota</taxon>
        <taxon>Fungi</taxon>
        <taxon>Dikarya</taxon>
        <taxon>Basidiomycota</taxon>
        <taxon>Agaricomycotina</taxon>
        <taxon>Agaricomycetes</taxon>
        <taxon>Agaricomycetidae</taxon>
        <taxon>Agaricales</taxon>
        <taxon>Tricholomatineae</taxon>
        <taxon>Lyophyllaceae</taxon>
        <taxon>Hypsizygus</taxon>
    </lineage>
</organism>
<proteinExistence type="predicted"/>
<dbReference type="InterPro" id="IPR019775">
    <property type="entry name" value="WD40_repeat_CS"/>
</dbReference>
<accession>A0A369J7F5</accession>
<feature type="repeat" description="WD" evidence="3">
    <location>
        <begin position="28"/>
        <end position="69"/>
    </location>
</feature>
<keyword evidence="2" id="KW-0677">Repeat</keyword>
<evidence type="ECO:0000313" key="4">
    <source>
        <dbReference type="EMBL" id="RDB17342.1"/>
    </source>
</evidence>
<dbReference type="Pfam" id="PF00400">
    <property type="entry name" value="WD40"/>
    <property type="match status" value="4"/>
</dbReference>
<evidence type="ECO:0000256" key="1">
    <source>
        <dbReference type="ARBA" id="ARBA00022574"/>
    </source>
</evidence>
<dbReference type="PROSITE" id="PS50082">
    <property type="entry name" value="WD_REPEATS_2"/>
    <property type="match status" value="4"/>
</dbReference>
<evidence type="ECO:0000313" key="5">
    <source>
        <dbReference type="Proteomes" id="UP000076154"/>
    </source>
</evidence>
<dbReference type="Gene3D" id="2.130.10.10">
    <property type="entry name" value="YVTN repeat-like/Quinoprotein amine dehydrogenase"/>
    <property type="match status" value="3"/>
</dbReference>
<dbReference type="PRINTS" id="PR00320">
    <property type="entry name" value="GPROTEINBRPT"/>
</dbReference>
<reference evidence="4" key="1">
    <citation type="submission" date="2018-04" db="EMBL/GenBank/DDBJ databases">
        <title>Whole genome sequencing of Hypsizygus marmoreus.</title>
        <authorList>
            <person name="Choi I.-G."/>
            <person name="Min B."/>
            <person name="Kim J.-G."/>
            <person name="Kim S."/>
            <person name="Oh Y.-L."/>
            <person name="Kong W.-S."/>
            <person name="Park H."/>
            <person name="Jeong J."/>
            <person name="Song E.-S."/>
        </authorList>
    </citation>
    <scope>NUCLEOTIDE SEQUENCE [LARGE SCALE GENOMIC DNA]</scope>
    <source>
        <strain evidence="4">51987-8</strain>
    </source>
</reference>
<dbReference type="CDD" id="cd00200">
    <property type="entry name" value="WD40"/>
    <property type="match status" value="1"/>
</dbReference>
<gene>
    <name evidence="4" type="primary">HET-E1_15</name>
    <name evidence="4" type="ORF">Hypma_001645</name>
</gene>
<dbReference type="InParanoid" id="A0A369J7F5"/>
<keyword evidence="1 3" id="KW-0853">WD repeat</keyword>
<protein>
    <submittedName>
        <fullName evidence="4">Vegetative incompatibility protein HET-E-1</fullName>
    </submittedName>
</protein>
<evidence type="ECO:0000256" key="2">
    <source>
        <dbReference type="ARBA" id="ARBA00022737"/>
    </source>
</evidence>
<feature type="repeat" description="WD" evidence="3">
    <location>
        <begin position="114"/>
        <end position="142"/>
    </location>
</feature>
<dbReference type="InterPro" id="IPR036322">
    <property type="entry name" value="WD40_repeat_dom_sf"/>
</dbReference>
<dbReference type="Proteomes" id="UP000076154">
    <property type="component" value="Unassembled WGS sequence"/>
</dbReference>
<dbReference type="InterPro" id="IPR020472">
    <property type="entry name" value="WD40_PAC1"/>
</dbReference>
<feature type="repeat" description="WD" evidence="3">
    <location>
        <begin position="146"/>
        <end position="180"/>
    </location>
</feature>
<feature type="repeat" description="WD" evidence="3">
    <location>
        <begin position="71"/>
        <end position="112"/>
    </location>
</feature>
<dbReference type="SMART" id="SM00320">
    <property type="entry name" value="WD40"/>
    <property type="match status" value="4"/>
</dbReference>
<comment type="caution">
    <text evidence="4">The sequence shown here is derived from an EMBL/GenBank/DDBJ whole genome shotgun (WGS) entry which is preliminary data.</text>
</comment>
<dbReference type="PROSITE" id="PS50294">
    <property type="entry name" value="WD_REPEATS_REGION"/>
    <property type="match status" value="3"/>
</dbReference>
<keyword evidence="5" id="KW-1185">Reference proteome</keyword>
<dbReference type="OrthoDB" id="6262491at2759"/>
<name>A0A369J7F5_HYPMA</name>
<sequence length="261" mass="29118">MESTLSLDLMTVQSEYGMQNRQSLLEPLEGHSESVESVAFSPDGKYIVSGSEDKTIRIWDAKTGNLVLEPLKGHSYSVASVAFSPDGKHIVSGSYDCTIRVWDAETGNPILGPLKGHSYSIYSVAFSPDGKHIVSGSAGNPIWKLLTDHSNVVNSVAFSPNGKHIISGSDDKTIRVWNLDYWRSTEDIFSETQGLSKAAKHYYVDDGWLMDSDDNLLLWVPPWYQKNLTWDFNSLIIGQHVLMDISKFVHGTLWQDCRTSE</sequence>
<dbReference type="STRING" id="39966.A0A369J7F5"/>
<evidence type="ECO:0000256" key="3">
    <source>
        <dbReference type="PROSITE-ProRule" id="PRU00221"/>
    </source>
</evidence>
<dbReference type="GO" id="GO:1990234">
    <property type="term" value="C:transferase complex"/>
    <property type="evidence" value="ECO:0007669"/>
    <property type="project" value="UniProtKB-ARBA"/>
</dbReference>
<dbReference type="AlphaFoldDB" id="A0A369J7F5"/>
<dbReference type="PANTHER" id="PTHR22847">
    <property type="entry name" value="WD40 REPEAT PROTEIN"/>
    <property type="match status" value="1"/>
</dbReference>